<dbReference type="RefSeq" id="WP_175172910.1">
    <property type="nucleotide sequence ID" value="NZ_CADIJX010000001.1"/>
</dbReference>
<dbReference type="InterPro" id="IPR050465">
    <property type="entry name" value="UPF0194_transport"/>
</dbReference>
<feature type="coiled-coil region" evidence="3">
    <location>
        <begin position="278"/>
        <end position="305"/>
    </location>
</feature>
<dbReference type="SUPFAM" id="SSF111369">
    <property type="entry name" value="HlyD-like secretion proteins"/>
    <property type="match status" value="1"/>
</dbReference>
<dbReference type="Proteomes" id="UP000494108">
    <property type="component" value="Unassembled WGS sequence"/>
</dbReference>
<dbReference type="EMBL" id="CADIJX010000001">
    <property type="protein sequence ID" value="CAB3627637.1"/>
    <property type="molecule type" value="Genomic_DNA"/>
</dbReference>
<dbReference type="Gene3D" id="1.10.287.470">
    <property type="entry name" value="Helix hairpin bin"/>
    <property type="match status" value="1"/>
</dbReference>
<dbReference type="AlphaFoldDB" id="A0A6S6YM69"/>
<name>A0A6S6YM69_9BURK</name>
<keyword evidence="5" id="KW-1185">Reference proteome</keyword>
<evidence type="ECO:0000256" key="1">
    <source>
        <dbReference type="ARBA" id="ARBA00004196"/>
    </source>
</evidence>
<protein>
    <submittedName>
        <fullName evidence="4">Uncharacterized protein</fullName>
    </submittedName>
</protein>
<evidence type="ECO:0000256" key="2">
    <source>
        <dbReference type="ARBA" id="ARBA00023054"/>
    </source>
</evidence>
<accession>A0A6S6YM69</accession>
<proteinExistence type="predicted"/>
<sequence length="445" mass="49156">MQNDLLLLLQLAEVEGLARQADSVQQLSFHIANDAHPLLGYRQALVYADDGHDWTLLNISALVSVDEQSPYIVWLAEARGWLRDRTANGQAQWIEAPAEGEASPLIRDGWREWWPLGVWALPLKTRGGALLGWALYLLEHPPTPAQATVMGRLCQTWAYSWELLERRRKPMRRPWKRRLRYLVVLALLALCLLPIRQSALAPAEVTSLDLQVISAPLDGVVKTVHVSPNQPVKSGQALFSLDDTTLRNRLDVATQAVAVADAELMAARQTAFRSDESRARLTTLLSRAEERRAELESIRSQLQRLDVMAPRDGIAVFADVNDWLGKPVVTGERIMQLADPNQPAMLIQLPVADALSLEVGAPVTLFLTVKPLDPLAGKIIETSYQSALTPEGVPSYRLRATIDASDAPDARIGLKGTARIQGGHSFLGYEAIRRPLAALRAFTGL</sequence>
<dbReference type="GO" id="GO:0030313">
    <property type="term" value="C:cell envelope"/>
    <property type="evidence" value="ECO:0007669"/>
    <property type="project" value="UniProtKB-SubCell"/>
</dbReference>
<gene>
    <name evidence="4" type="ORF">LMG3431_00578</name>
</gene>
<comment type="subcellular location">
    <subcellularLocation>
        <location evidence="1">Cell envelope</location>
    </subcellularLocation>
</comment>
<evidence type="ECO:0000256" key="3">
    <source>
        <dbReference type="SAM" id="Coils"/>
    </source>
</evidence>
<evidence type="ECO:0000313" key="5">
    <source>
        <dbReference type="Proteomes" id="UP000494108"/>
    </source>
</evidence>
<keyword evidence="2 3" id="KW-0175">Coiled coil</keyword>
<dbReference type="PANTHER" id="PTHR32347:SF23">
    <property type="entry name" value="BLL5650 PROTEIN"/>
    <property type="match status" value="1"/>
</dbReference>
<dbReference type="PANTHER" id="PTHR32347">
    <property type="entry name" value="EFFLUX SYSTEM COMPONENT YKNX-RELATED"/>
    <property type="match status" value="1"/>
</dbReference>
<organism evidence="4 5">
    <name type="scientific">Achromobacter pestifer</name>
    <dbReference type="NCBI Taxonomy" id="1353889"/>
    <lineage>
        <taxon>Bacteria</taxon>
        <taxon>Pseudomonadati</taxon>
        <taxon>Pseudomonadota</taxon>
        <taxon>Betaproteobacteria</taxon>
        <taxon>Burkholderiales</taxon>
        <taxon>Alcaligenaceae</taxon>
        <taxon>Achromobacter</taxon>
    </lineage>
</organism>
<reference evidence="4 5" key="1">
    <citation type="submission" date="2020-04" db="EMBL/GenBank/DDBJ databases">
        <authorList>
            <person name="De Canck E."/>
        </authorList>
    </citation>
    <scope>NUCLEOTIDE SEQUENCE [LARGE SCALE GENOMIC DNA]</scope>
    <source>
        <strain evidence="4 5">LMG 3431</strain>
    </source>
</reference>
<dbReference type="Gene3D" id="2.40.50.100">
    <property type="match status" value="1"/>
</dbReference>
<evidence type="ECO:0000313" key="4">
    <source>
        <dbReference type="EMBL" id="CAB3627637.1"/>
    </source>
</evidence>